<dbReference type="Proteomes" id="UP000472273">
    <property type="component" value="Unplaced"/>
</dbReference>
<dbReference type="Pfam" id="PF03528">
    <property type="entry name" value="Rabaptin"/>
    <property type="match status" value="1"/>
</dbReference>
<dbReference type="Pfam" id="PF09311">
    <property type="entry name" value="Rab5-bind"/>
    <property type="match status" value="1"/>
</dbReference>
<gene>
    <name evidence="21" type="primary">RABEP2</name>
</gene>
<feature type="compositionally biased region" description="Polar residues" evidence="18">
    <location>
        <begin position="553"/>
        <end position="562"/>
    </location>
</feature>
<evidence type="ECO:0000259" key="19">
    <source>
        <dbReference type="Pfam" id="PF03528"/>
    </source>
</evidence>
<keyword evidence="15" id="KW-0966">Cell projection</keyword>
<dbReference type="GO" id="GO:0006897">
    <property type="term" value="P:endocytosis"/>
    <property type="evidence" value="ECO:0007669"/>
    <property type="project" value="UniProtKB-KW"/>
</dbReference>
<dbReference type="GeneID" id="113443705"/>
<evidence type="ECO:0000256" key="13">
    <source>
        <dbReference type="ARBA" id="ARBA00023054"/>
    </source>
</evidence>
<dbReference type="AlphaFoldDB" id="A0A670ZFZ8"/>
<feature type="coiled-coil region" evidence="17">
    <location>
        <begin position="213"/>
        <end position="261"/>
    </location>
</feature>
<dbReference type="GO" id="GO:1902017">
    <property type="term" value="P:regulation of cilium assembly"/>
    <property type="evidence" value="ECO:0007669"/>
    <property type="project" value="Ensembl"/>
</dbReference>
<dbReference type="GO" id="GO:0005813">
    <property type="term" value="C:centrosome"/>
    <property type="evidence" value="ECO:0007669"/>
    <property type="project" value="UniProtKB-SubCell"/>
</dbReference>
<evidence type="ECO:0000256" key="17">
    <source>
        <dbReference type="SAM" id="Coils"/>
    </source>
</evidence>
<evidence type="ECO:0000256" key="7">
    <source>
        <dbReference type="ARBA" id="ARBA00022490"/>
    </source>
</evidence>
<dbReference type="GO" id="GO:0005096">
    <property type="term" value="F:GTPase activator activity"/>
    <property type="evidence" value="ECO:0007669"/>
    <property type="project" value="InterPro"/>
</dbReference>
<name>A0A670ZFZ8_PSETE</name>
<keyword evidence="7" id="KW-0963">Cytoplasm</keyword>
<evidence type="ECO:0000256" key="15">
    <source>
        <dbReference type="ARBA" id="ARBA00023273"/>
    </source>
</evidence>
<keyword evidence="13 17" id="KW-0175">Coiled coil</keyword>
<evidence type="ECO:0000256" key="6">
    <source>
        <dbReference type="ARBA" id="ARBA00022448"/>
    </source>
</evidence>
<keyword evidence="8" id="KW-0597">Phosphoprotein</keyword>
<comment type="subcellular location">
    <subcellularLocation>
        <location evidence="1">Cytoplasm</location>
        <location evidence="1">Cytoskeleton</location>
        <location evidence="1">Cilium basal body</location>
    </subcellularLocation>
    <subcellularLocation>
        <location evidence="2">Cytoplasm</location>
        <location evidence="2">Cytoskeleton</location>
        <location evidence="2">Microtubule organizing center</location>
        <location evidence="2">Centrosome</location>
    </subcellularLocation>
    <subcellularLocation>
        <location evidence="3">Early endosome</location>
    </subcellularLocation>
</comment>
<evidence type="ECO:0000256" key="8">
    <source>
        <dbReference type="ARBA" id="ARBA00022553"/>
    </source>
</evidence>
<protein>
    <recommendedName>
        <fullName evidence="5">Rab GTPase-binding effector protein 2</fullName>
    </recommendedName>
</protein>
<feature type="domain" description="Rabaptin GTPase-Rab5 binding" evidence="20">
    <location>
        <begin position="365"/>
        <end position="574"/>
    </location>
</feature>
<evidence type="ECO:0000256" key="2">
    <source>
        <dbReference type="ARBA" id="ARBA00004300"/>
    </source>
</evidence>
<keyword evidence="9" id="KW-0254">Endocytosis</keyword>
<keyword evidence="22" id="KW-1185">Reference proteome</keyword>
<evidence type="ECO:0000256" key="14">
    <source>
        <dbReference type="ARBA" id="ARBA00023212"/>
    </source>
</evidence>
<dbReference type="InterPro" id="IPR018514">
    <property type="entry name" value="Rabaptin_CC"/>
</dbReference>
<evidence type="ECO:0000313" key="22">
    <source>
        <dbReference type="Proteomes" id="UP000472273"/>
    </source>
</evidence>
<dbReference type="Gene3D" id="1.20.5.340">
    <property type="match status" value="1"/>
</dbReference>
<dbReference type="InterPro" id="IPR015390">
    <property type="entry name" value="Rabaptin_Rab5-bd_dom"/>
</dbReference>
<dbReference type="GeneTree" id="ENSGT00530000063743"/>
<evidence type="ECO:0000256" key="10">
    <source>
        <dbReference type="ARBA" id="ARBA00022753"/>
    </source>
</evidence>
<dbReference type="InterPro" id="IPR003914">
    <property type="entry name" value="Rabaptin"/>
</dbReference>
<dbReference type="GO" id="GO:0005794">
    <property type="term" value="C:Golgi apparatus"/>
    <property type="evidence" value="ECO:0007669"/>
    <property type="project" value="Ensembl"/>
</dbReference>
<keyword evidence="11" id="KW-0970">Cilium biogenesis/degradation</keyword>
<dbReference type="GO" id="GO:0005769">
    <property type="term" value="C:early endosome"/>
    <property type="evidence" value="ECO:0007669"/>
    <property type="project" value="UniProtKB-SubCell"/>
</dbReference>
<evidence type="ECO:0000256" key="5">
    <source>
        <dbReference type="ARBA" id="ARBA00019765"/>
    </source>
</evidence>
<evidence type="ECO:0000259" key="20">
    <source>
        <dbReference type="Pfam" id="PF09311"/>
    </source>
</evidence>
<dbReference type="CTD" id="79874"/>
<dbReference type="Gene3D" id="1.10.287.1490">
    <property type="match status" value="1"/>
</dbReference>
<evidence type="ECO:0000256" key="9">
    <source>
        <dbReference type="ARBA" id="ARBA00022583"/>
    </source>
</evidence>
<evidence type="ECO:0000256" key="1">
    <source>
        <dbReference type="ARBA" id="ARBA00004120"/>
    </source>
</evidence>
<dbReference type="SUPFAM" id="SSF103652">
    <property type="entry name" value="G protein-binding domain"/>
    <property type="match status" value="1"/>
</dbReference>
<proteinExistence type="inferred from homology"/>
<reference evidence="21" key="1">
    <citation type="submission" date="2025-08" db="UniProtKB">
        <authorList>
            <consortium name="Ensembl"/>
        </authorList>
    </citation>
    <scope>IDENTIFICATION</scope>
</reference>
<evidence type="ECO:0000256" key="12">
    <source>
        <dbReference type="ARBA" id="ARBA00022927"/>
    </source>
</evidence>
<evidence type="ECO:0000256" key="16">
    <source>
        <dbReference type="ARBA" id="ARBA00045310"/>
    </source>
</evidence>
<keyword evidence="10" id="KW-0967">Endosome</keyword>
<dbReference type="OrthoDB" id="79940at2759"/>
<comment type="similarity">
    <text evidence="4">Belongs to the rabaptin family.</text>
</comment>
<evidence type="ECO:0000256" key="18">
    <source>
        <dbReference type="SAM" id="MobiDB-lite"/>
    </source>
</evidence>
<keyword evidence="12" id="KW-0653">Protein transport</keyword>
<dbReference type="GO" id="GO:0005829">
    <property type="term" value="C:cytosol"/>
    <property type="evidence" value="ECO:0007669"/>
    <property type="project" value="Ensembl"/>
</dbReference>
<evidence type="ECO:0000256" key="4">
    <source>
        <dbReference type="ARBA" id="ARBA00006603"/>
    </source>
</evidence>
<accession>A0A670ZFZ8</accession>
<feature type="domain" description="Rabaptin coiled-coil" evidence="19">
    <location>
        <begin position="129"/>
        <end position="260"/>
    </location>
</feature>
<dbReference type="RefSeq" id="XP_026567900.1">
    <property type="nucleotide sequence ID" value="XM_026712115.1"/>
</dbReference>
<dbReference type="GO" id="GO:0015031">
    <property type="term" value="P:protein transport"/>
    <property type="evidence" value="ECO:0007669"/>
    <property type="project" value="UniProtKB-KW"/>
</dbReference>
<dbReference type="GO" id="GO:0008083">
    <property type="term" value="F:growth factor activity"/>
    <property type="evidence" value="ECO:0007669"/>
    <property type="project" value="InterPro"/>
</dbReference>
<dbReference type="RefSeq" id="XP_026567899.1">
    <property type="nucleotide sequence ID" value="XM_026712114.1"/>
</dbReference>
<organism evidence="21 22">
    <name type="scientific">Pseudonaja textilis</name>
    <name type="common">Eastern brown snake</name>
    <dbReference type="NCBI Taxonomy" id="8673"/>
    <lineage>
        <taxon>Eukaryota</taxon>
        <taxon>Metazoa</taxon>
        <taxon>Chordata</taxon>
        <taxon>Craniata</taxon>
        <taxon>Vertebrata</taxon>
        <taxon>Euteleostomi</taxon>
        <taxon>Lepidosauria</taxon>
        <taxon>Squamata</taxon>
        <taxon>Bifurcata</taxon>
        <taxon>Unidentata</taxon>
        <taxon>Episquamata</taxon>
        <taxon>Toxicofera</taxon>
        <taxon>Serpentes</taxon>
        <taxon>Colubroidea</taxon>
        <taxon>Elapidae</taxon>
        <taxon>Hydrophiinae</taxon>
        <taxon>Pseudonaja</taxon>
    </lineage>
</organism>
<keyword evidence="14" id="KW-0206">Cytoskeleton</keyword>
<evidence type="ECO:0000256" key="11">
    <source>
        <dbReference type="ARBA" id="ARBA00022794"/>
    </source>
</evidence>
<feature type="region of interest" description="Disordered" evidence="18">
    <location>
        <begin position="452"/>
        <end position="479"/>
    </location>
</feature>
<dbReference type="OMA" id="ESWPHAP"/>
<dbReference type="PANTHER" id="PTHR31179">
    <property type="entry name" value="RAB GTPASE-BINDING EFFECTOR PROTEIN"/>
    <property type="match status" value="1"/>
</dbReference>
<dbReference type="GO" id="GO:0030030">
    <property type="term" value="P:cell projection organization"/>
    <property type="evidence" value="ECO:0007669"/>
    <property type="project" value="UniProtKB-KW"/>
</dbReference>
<dbReference type="GO" id="GO:0036064">
    <property type="term" value="C:ciliary basal body"/>
    <property type="evidence" value="ECO:0007669"/>
    <property type="project" value="Ensembl"/>
</dbReference>
<sequence>MQKRRFDKHRSSSLIYATSLRFSSETIEKSRESREEPTLNRGAAVCRPFGHLRYIHVFFFLDHFRIPSAISGSSRGIPASLGLRGSSSCRTATAGAVVRSLGGMEEPQRVQDVGVPRASNLPGDPEPEETIRSLQAQLAAALAEVETVRAVAAVSEGTKQEAVEAVQRRCQEEVASLQTILKDTISSYEARLSAFQRDNRENIWSRLPRTNPLDSLEKQMEKAQEDTQRLRAIVLPMEQEIAELKAKLAHAESLVQELQSEEHSLCSSAESLLAEPEAVSTDLPGSHQVPLMEGGVAEKFACSLDSISIASFSSLGPSSGPSVRRRCSPSPETCSIASSTGTLVPETIYLPPVGYQLVSESEWAQLQEQVQQQRGTLDERAKEKANLEEALRRSTEECSKQVQVLLTQIQTSENLLQSLQATVSETQRRTQEQLADLAASHKRLSYEVQRLNAENEGLRGMSAQDSPPTEGETRSLPSTVPELQTMVSKLRQESALQLRAAEHQAERLRIEIISLRERLDEETASQSSLKGALEREQEERELLQASLNSIQSEMERLQQGQEELNRIQLQPDVREASTLPGKPEA</sequence>
<evidence type="ECO:0000313" key="21">
    <source>
        <dbReference type="Ensembl" id="ENSPTXP00000021071.1"/>
    </source>
</evidence>
<feature type="region of interest" description="Disordered" evidence="18">
    <location>
        <begin position="553"/>
        <end position="585"/>
    </location>
</feature>
<evidence type="ECO:0000256" key="3">
    <source>
        <dbReference type="ARBA" id="ARBA00004412"/>
    </source>
</evidence>
<comment type="function">
    <text evidence="16">Plays a role in membrane trafficking and in homotypic early endosome fusion. Participates in arteriogenesis by regulating vascular endothelial growth factor receptor 2/VEGFR2 cell surface expression and endosomal trafficking. By interacting with SDCCAG8, localizes to centrosomes and plays a critical role in ciliogenesis.</text>
</comment>
<dbReference type="PANTHER" id="PTHR31179:SF6">
    <property type="entry name" value="RAB GTPASE-BINDING EFFECTOR PROTEIN 2"/>
    <property type="match status" value="1"/>
</dbReference>
<dbReference type="Ensembl" id="ENSPTXT00000021711.1">
    <property type="protein sequence ID" value="ENSPTXP00000021071.1"/>
    <property type="gene ID" value="ENSPTXG00000014574.1"/>
</dbReference>
<reference evidence="21" key="2">
    <citation type="submission" date="2025-09" db="UniProtKB">
        <authorList>
            <consortium name="Ensembl"/>
        </authorList>
    </citation>
    <scope>IDENTIFICATION</scope>
</reference>
<dbReference type="KEGG" id="ptex:113443705"/>
<keyword evidence="6" id="KW-0813">Transport</keyword>